<reference evidence="3" key="1">
    <citation type="journal article" date="2019" name="Nat. Commun.">
        <title>Genome-wide association mapping of date palm fruit traits.</title>
        <authorList>
            <person name="Hazzouri K.M."/>
            <person name="Gros-Balthazard M."/>
            <person name="Flowers J.M."/>
            <person name="Copetti D."/>
            <person name="Lemansour A."/>
            <person name="Lebrun M."/>
            <person name="Masmoudi K."/>
            <person name="Ferrand S."/>
            <person name="Dhar M.I."/>
            <person name="Fresquez Z.A."/>
            <person name="Rosas U."/>
            <person name="Zhang J."/>
            <person name="Talag J."/>
            <person name="Lee S."/>
            <person name="Kudrna D."/>
            <person name="Powell R.F."/>
            <person name="Leitch I.J."/>
            <person name="Krueger R.R."/>
            <person name="Wing R.A."/>
            <person name="Amiri K.M.A."/>
            <person name="Purugganan M.D."/>
        </authorList>
    </citation>
    <scope>NUCLEOTIDE SEQUENCE [LARGE SCALE GENOMIC DNA]</scope>
    <source>
        <strain evidence="3">cv. Khalas</strain>
    </source>
</reference>
<keyword evidence="3" id="KW-1185">Reference proteome</keyword>
<dbReference type="Proteomes" id="UP000228380">
    <property type="component" value="Chromosome 6"/>
</dbReference>
<dbReference type="GO" id="GO:0009451">
    <property type="term" value="P:RNA modification"/>
    <property type="evidence" value="ECO:0007669"/>
    <property type="project" value="InterPro"/>
</dbReference>
<dbReference type="PANTHER" id="PTHR47926:SF452">
    <property type="entry name" value="PENTATRICOPEPTIDE REPEAT-CONTAINING PROTEIN"/>
    <property type="match status" value="1"/>
</dbReference>
<dbReference type="GeneID" id="113462521"/>
<evidence type="ECO:0000256" key="2">
    <source>
        <dbReference type="PROSITE-ProRule" id="PRU00708"/>
    </source>
</evidence>
<feature type="repeat" description="PPR" evidence="2">
    <location>
        <begin position="54"/>
        <end position="89"/>
    </location>
</feature>
<dbReference type="NCBIfam" id="TIGR00756">
    <property type="entry name" value="PPR"/>
    <property type="match status" value="1"/>
</dbReference>
<sequence>MLIAKCDKMDVAHKIFELMPSRNLTSWNVMLDAYMQFGGMELAYQLFNTMLVKNAVSWNIMIGEHAKRLGRVKVARELFNTMPYRGMISWNAMISGYKENGISKDAIELSVDMHLLGERPDCSTLAIILSAIADLGLFVQGRYVHGYVDRNQFPLISVIWCALIDVYSKCGYVDIAMRIFDCIPKKCKDHCNAMISGLAVHGYGKLAVSLVEDMEPSFVGPDDITFFYVLTACSHAGLAYEGQQHLSL</sequence>
<dbReference type="RefSeq" id="XP_026659097.2">
    <property type="nucleotide sequence ID" value="XM_026803296.2"/>
</dbReference>
<dbReference type="InterPro" id="IPR046960">
    <property type="entry name" value="PPR_At4g14850-like_plant"/>
</dbReference>
<accession>A0A8B8J301</accession>
<gene>
    <name evidence="4" type="primary">LOC113462521</name>
</gene>
<dbReference type="KEGG" id="pda:113462521"/>
<evidence type="ECO:0000313" key="4">
    <source>
        <dbReference type="RefSeq" id="XP_026659097.2"/>
    </source>
</evidence>
<organism evidence="3 4">
    <name type="scientific">Phoenix dactylifera</name>
    <name type="common">Date palm</name>
    <dbReference type="NCBI Taxonomy" id="42345"/>
    <lineage>
        <taxon>Eukaryota</taxon>
        <taxon>Viridiplantae</taxon>
        <taxon>Streptophyta</taxon>
        <taxon>Embryophyta</taxon>
        <taxon>Tracheophyta</taxon>
        <taxon>Spermatophyta</taxon>
        <taxon>Magnoliopsida</taxon>
        <taxon>Liliopsida</taxon>
        <taxon>Arecaceae</taxon>
        <taxon>Coryphoideae</taxon>
        <taxon>Phoeniceae</taxon>
        <taxon>Phoenix</taxon>
    </lineage>
</organism>
<dbReference type="PROSITE" id="PS51375">
    <property type="entry name" value="PPR"/>
    <property type="match status" value="2"/>
</dbReference>
<dbReference type="Gene3D" id="1.25.40.10">
    <property type="entry name" value="Tetratricopeptide repeat domain"/>
    <property type="match status" value="2"/>
</dbReference>
<proteinExistence type="predicted"/>
<protein>
    <submittedName>
        <fullName evidence="4">Pentatricopeptide repeat-containing protein At2g45350, chloroplastic-like</fullName>
    </submittedName>
</protein>
<feature type="repeat" description="PPR" evidence="2">
    <location>
        <begin position="23"/>
        <end position="53"/>
    </location>
</feature>
<dbReference type="InterPro" id="IPR011990">
    <property type="entry name" value="TPR-like_helical_dom_sf"/>
</dbReference>
<dbReference type="OrthoDB" id="185373at2759"/>
<dbReference type="AlphaFoldDB" id="A0A8B8J301"/>
<dbReference type="GO" id="GO:0003723">
    <property type="term" value="F:RNA binding"/>
    <property type="evidence" value="ECO:0007669"/>
    <property type="project" value="InterPro"/>
</dbReference>
<evidence type="ECO:0000256" key="1">
    <source>
        <dbReference type="ARBA" id="ARBA00022737"/>
    </source>
</evidence>
<dbReference type="PANTHER" id="PTHR47926">
    <property type="entry name" value="PENTATRICOPEPTIDE REPEAT-CONTAINING PROTEIN"/>
    <property type="match status" value="1"/>
</dbReference>
<evidence type="ECO:0000313" key="3">
    <source>
        <dbReference type="Proteomes" id="UP000228380"/>
    </source>
</evidence>
<reference evidence="4" key="2">
    <citation type="submission" date="2025-08" db="UniProtKB">
        <authorList>
            <consortium name="RefSeq"/>
        </authorList>
    </citation>
    <scope>IDENTIFICATION</scope>
    <source>
        <tissue evidence="4">Young leaves</tissue>
    </source>
</reference>
<keyword evidence="1" id="KW-0677">Repeat</keyword>
<dbReference type="Pfam" id="PF01535">
    <property type="entry name" value="PPR"/>
    <property type="match status" value="5"/>
</dbReference>
<dbReference type="InterPro" id="IPR002885">
    <property type="entry name" value="PPR_rpt"/>
</dbReference>
<name>A0A8B8J301_PHODC</name>